<dbReference type="InterPro" id="IPR025202">
    <property type="entry name" value="PLD-like_dom"/>
</dbReference>
<dbReference type="HOGENOM" id="CLU_038053_0_0_7"/>
<keyword evidence="1" id="KW-0812">Transmembrane</keyword>
<dbReference type="SMART" id="SM00155">
    <property type="entry name" value="PLDc"/>
    <property type="match status" value="2"/>
</dbReference>
<gene>
    <name evidence="3" type="ORF">A11Q_355</name>
</gene>
<dbReference type="GO" id="GO:0032049">
    <property type="term" value="P:cardiolipin biosynthetic process"/>
    <property type="evidence" value="ECO:0007669"/>
    <property type="project" value="UniProtKB-ARBA"/>
</dbReference>
<proteinExistence type="predicted"/>
<feature type="transmembrane region" description="Helical" evidence="1">
    <location>
        <begin position="367"/>
        <end position="385"/>
    </location>
</feature>
<dbReference type="STRING" id="1184267.A11Q_355"/>
<dbReference type="eggNOG" id="COG1502">
    <property type="taxonomic scope" value="Bacteria"/>
</dbReference>
<dbReference type="SUPFAM" id="SSF56024">
    <property type="entry name" value="Phospholipase D/nuclease"/>
    <property type="match status" value="2"/>
</dbReference>
<keyword evidence="1" id="KW-1133">Transmembrane helix</keyword>
<dbReference type="Pfam" id="PF13091">
    <property type="entry name" value="PLDc_2"/>
    <property type="match status" value="2"/>
</dbReference>
<evidence type="ECO:0000259" key="2">
    <source>
        <dbReference type="PROSITE" id="PS50035"/>
    </source>
</evidence>
<dbReference type="PANTHER" id="PTHR21248">
    <property type="entry name" value="CARDIOLIPIN SYNTHASE"/>
    <property type="match status" value="1"/>
</dbReference>
<dbReference type="Proteomes" id="UP000012040">
    <property type="component" value="Chromosome"/>
</dbReference>
<dbReference type="Gene3D" id="3.30.870.10">
    <property type="entry name" value="Endonuclease Chain A"/>
    <property type="match status" value="2"/>
</dbReference>
<feature type="domain" description="PLD phosphodiesterase" evidence="2">
    <location>
        <begin position="109"/>
        <end position="136"/>
    </location>
</feature>
<dbReference type="KEGG" id="bex:A11Q_355"/>
<evidence type="ECO:0000313" key="3">
    <source>
        <dbReference type="EMBL" id="AGH94575.1"/>
    </source>
</evidence>
<dbReference type="RefSeq" id="WP_015469065.1">
    <property type="nucleotide sequence ID" value="NC_020813.1"/>
</dbReference>
<evidence type="ECO:0000256" key="1">
    <source>
        <dbReference type="SAM" id="Phobius"/>
    </source>
</evidence>
<sequence length="443" mass="51639">MNLSFFKKTDGNHIEFFQEGDDYYTRYLQMIDEAQSSIHLQTYIFKEDAFGQQVIRALIRSAERGVKVYVLIDSVGSFDFSRQAEERLKEAGIYFCRFNGIRIRWLGQWGRRLHHKVLLTDHERAIIGGINVISESYLDSQKVPHQLDFAVYLEGPVATDLTRYCQLIFSKACKLKLKFPDPRLEPRTEFPDGVALQISINDWIYRRWQITRLYSQLTKVANREIIIVNSYFFPRKKFMKQLKAAAERGVRVRLILPRFSDWPSYVKATQYLYAYFLKNKIEVYEWKSSILHGKLALIDGTWSTIGSFNLNYTSYQQNLEMNVNVFDPAFNQKLNQQLQKYMDEGCEKINSSTFLEKADWMTKASRFFFYIILSLVANFSIGIAFQIEEGRGMTRKFITVGVSIIFFIIGVMGLMLPLIPGTPFLIVSLLLICRQIAKNNVQV</sequence>
<feature type="transmembrane region" description="Helical" evidence="1">
    <location>
        <begin position="397"/>
        <end position="419"/>
    </location>
</feature>
<protein>
    <recommendedName>
        <fullName evidence="2">PLD phosphodiesterase domain-containing protein</fullName>
    </recommendedName>
</protein>
<dbReference type="GO" id="GO:0008808">
    <property type="term" value="F:cardiolipin synthase activity"/>
    <property type="evidence" value="ECO:0007669"/>
    <property type="project" value="TreeGrafter"/>
</dbReference>
<dbReference type="GO" id="GO:0016020">
    <property type="term" value="C:membrane"/>
    <property type="evidence" value="ECO:0007669"/>
    <property type="project" value="TreeGrafter"/>
</dbReference>
<keyword evidence="4" id="KW-1185">Reference proteome</keyword>
<dbReference type="InterPro" id="IPR001736">
    <property type="entry name" value="PLipase_D/transphosphatidylase"/>
</dbReference>
<dbReference type="AlphaFoldDB" id="M4V812"/>
<dbReference type="CDD" id="cd09159">
    <property type="entry name" value="PLDc_ybhO_like_2"/>
    <property type="match status" value="1"/>
</dbReference>
<accession>M4V812</accession>
<dbReference type="EMBL" id="CP003537">
    <property type="protein sequence ID" value="AGH94575.1"/>
    <property type="molecule type" value="Genomic_DNA"/>
</dbReference>
<dbReference type="CDD" id="cd09110">
    <property type="entry name" value="PLDc_CLS_1"/>
    <property type="match status" value="1"/>
</dbReference>
<organism evidence="3 4">
    <name type="scientific">Pseudobdellovibrio exovorus JSS</name>
    <dbReference type="NCBI Taxonomy" id="1184267"/>
    <lineage>
        <taxon>Bacteria</taxon>
        <taxon>Pseudomonadati</taxon>
        <taxon>Bdellovibrionota</taxon>
        <taxon>Bdellovibrionia</taxon>
        <taxon>Bdellovibrionales</taxon>
        <taxon>Pseudobdellovibrionaceae</taxon>
        <taxon>Pseudobdellovibrio</taxon>
    </lineage>
</organism>
<evidence type="ECO:0000313" key="4">
    <source>
        <dbReference type="Proteomes" id="UP000012040"/>
    </source>
</evidence>
<name>M4V812_9BACT</name>
<reference evidence="3 4" key="1">
    <citation type="journal article" date="2013" name="ISME J.">
        <title>By their genes ye shall know them: genomic signatures of predatory bacteria.</title>
        <authorList>
            <person name="Pasternak Z."/>
            <person name="Pietrokovski S."/>
            <person name="Rotem O."/>
            <person name="Gophna U."/>
            <person name="Lurie-Weinberger M.N."/>
            <person name="Jurkevitch E."/>
        </authorList>
    </citation>
    <scope>NUCLEOTIDE SEQUENCE [LARGE SCALE GENOMIC DNA]</scope>
    <source>
        <strain evidence="3 4">JSS</strain>
    </source>
</reference>
<dbReference type="PROSITE" id="PS50035">
    <property type="entry name" value="PLD"/>
    <property type="match status" value="2"/>
</dbReference>
<keyword evidence="1" id="KW-0472">Membrane</keyword>
<dbReference type="PATRIC" id="fig|1184267.3.peg.357"/>
<feature type="domain" description="PLD phosphodiesterase" evidence="2">
    <location>
        <begin position="287"/>
        <end position="314"/>
    </location>
</feature>
<dbReference type="PANTHER" id="PTHR21248:SF23">
    <property type="entry name" value="CARDIOLIPIN SYNTHASE B"/>
    <property type="match status" value="1"/>
</dbReference>
<dbReference type="OrthoDB" id="9762009at2"/>